<dbReference type="STRING" id="1513793.SAMN06296036_103268"/>
<organism evidence="10 11">
    <name type="scientific">Pseudobacteriovorax antillogorgiicola</name>
    <dbReference type="NCBI Taxonomy" id="1513793"/>
    <lineage>
        <taxon>Bacteria</taxon>
        <taxon>Pseudomonadati</taxon>
        <taxon>Bdellovibrionota</taxon>
        <taxon>Oligoflexia</taxon>
        <taxon>Oligoflexales</taxon>
        <taxon>Pseudobacteriovoracaceae</taxon>
        <taxon>Pseudobacteriovorax</taxon>
    </lineage>
</organism>
<dbReference type="AlphaFoldDB" id="A0A1Y6BDV2"/>
<dbReference type="EC" id="2.7.13.3" evidence="2"/>
<evidence type="ECO:0000256" key="3">
    <source>
        <dbReference type="ARBA" id="ARBA00022553"/>
    </source>
</evidence>
<dbReference type="Pfam" id="PF07696">
    <property type="entry name" value="7TMR-DISMED2"/>
    <property type="match status" value="1"/>
</dbReference>
<dbReference type="EMBL" id="FWZT01000003">
    <property type="protein sequence ID" value="SMF02510.1"/>
    <property type="molecule type" value="Genomic_DNA"/>
</dbReference>
<evidence type="ECO:0000256" key="7">
    <source>
        <dbReference type="SAM" id="Phobius"/>
    </source>
</evidence>
<dbReference type="SUPFAM" id="SSF55874">
    <property type="entry name" value="ATPase domain of HSP90 chaperone/DNA topoisomerase II/histidine kinase"/>
    <property type="match status" value="1"/>
</dbReference>
<evidence type="ECO:0000256" key="5">
    <source>
        <dbReference type="ARBA" id="ARBA00022777"/>
    </source>
</evidence>
<dbReference type="SUPFAM" id="SSF47226">
    <property type="entry name" value="Histidine-containing phosphotransfer domain, HPT domain"/>
    <property type="match status" value="1"/>
</dbReference>
<protein>
    <recommendedName>
        <fullName evidence="2">histidine kinase</fullName>
        <ecNumber evidence="2">2.7.13.3</ecNumber>
    </recommendedName>
</protein>
<dbReference type="InterPro" id="IPR005467">
    <property type="entry name" value="His_kinase_dom"/>
</dbReference>
<reference evidence="11" key="1">
    <citation type="submission" date="2017-04" db="EMBL/GenBank/DDBJ databases">
        <authorList>
            <person name="Varghese N."/>
            <person name="Submissions S."/>
        </authorList>
    </citation>
    <scope>NUCLEOTIDE SEQUENCE [LARGE SCALE GENOMIC DNA]</scope>
    <source>
        <strain evidence="11">RKEM611</strain>
    </source>
</reference>
<keyword evidence="8" id="KW-0732">Signal</keyword>
<keyword evidence="11" id="KW-1185">Reference proteome</keyword>
<dbReference type="PRINTS" id="PR00344">
    <property type="entry name" value="BCTRLSENSOR"/>
</dbReference>
<dbReference type="FunFam" id="3.30.565.10:FF:000016">
    <property type="entry name" value="Chemotaxis protein CheA, putative"/>
    <property type="match status" value="1"/>
</dbReference>
<evidence type="ECO:0000256" key="1">
    <source>
        <dbReference type="ARBA" id="ARBA00000085"/>
    </source>
</evidence>
<feature type="transmembrane region" description="Helical" evidence="7">
    <location>
        <begin position="315"/>
        <end position="333"/>
    </location>
</feature>
<feature type="signal peptide" evidence="8">
    <location>
        <begin position="1"/>
        <end position="21"/>
    </location>
</feature>
<dbReference type="PANTHER" id="PTHR43395">
    <property type="entry name" value="SENSOR HISTIDINE KINASE CHEA"/>
    <property type="match status" value="1"/>
</dbReference>
<keyword evidence="6" id="KW-0175">Coiled coil</keyword>
<dbReference type="InterPro" id="IPR003594">
    <property type="entry name" value="HATPase_dom"/>
</dbReference>
<evidence type="ECO:0000313" key="10">
    <source>
        <dbReference type="EMBL" id="SMF02510.1"/>
    </source>
</evidence>
<keyword evidence="5" id="KW-0418">Kinase</keyword>
<dbReference type="InterPro" id="IPR051315">
    <property type="entry name" value="Bact_Chemotaxis_CheA"/>
</dbReference>
<dbReference type="InterPro" id="IPR036641">
    <property type="entry name" value="HPT_dom_sf"/>
</dbReference>
<feature type="domain" description="Histidine kinase" evidence="9">
    <location>
        <begin position="775"/>
        <end position="910"/>
    </location>
</feature>
<feature type="transmembrane region" description="Helical" evidence="7">
    <location>
        <begin position="216"/>
        <end position="234"/>
    </location>
</feature>
<evidence type="ECO:0000256" key="2">
    <source>
        <dbReference type="ARBA" id="ARBA00012438"/>
    </source>
</evidence>
<dbReference type="PROSITE" id="PS50109">
    <property type="entry name" value="HIS_KIN"/>
    <property type="match status" value="1"/>
</dbReference>
<evidence type="ECO:0000313" key="11">
    <source>
        <dbReference type="Proteomes" id="UP000192907"/>
    </source>
</evidence>
<dbReference type="InterPro" id="IPR011622">
    <property type="entry name" value="7TMR_DISM_rcpt_extracell_dom2"/>
</dbReference>
<keyword evidence="4" id="KW-0808">Transferase</keyword>
<name>A0A1Y6BDV2_9BACT</name>
<keyword evidence="7" id="KW-1133">Transmembrane helix</keyword>
<evidence type="ECO:0000259" key="9">
    <source>
        <dbReference type="PROSITE" id="PS50109"/>
    </source>
</evidence>
<dbReference type="Gene3D" id="2.60.40.2380">
    <property type="match status" value="1"/>
</dbReference>
<accession>A0A1Y6BDV2</accession>
<comment type="catalytic activity">
    <reaction evidence="1">
        <text>ATP + protein L-histidine = ADP + protein N-phospho-L-histidine.</text>
        <dbReference type="EC" id="2.7.13.3"/>
    </reaction>
</comment>
<feature type="chain" id="PRO_5012396217" description="histidine kinase" evidence="8">
    <location>
        <begin position="22"/>
        <end position="928"/>
    </location>
</feature>
<feature type="transmembrane region" description="Helical" evidence="7">
    <location>
        <begin position="371"/>
        <end position="392"/>
    </location>
</feature>
<dbReference type="RefSeq" id="WP_159455174.1">
    <property type="nucleotide sequence ID" value="NZ_FWZT01000003.1"/>
</dbReference>
<keyword evidence="3" id="KW-0597">Phosphoprotein</keyword>
<dbReference type="Pfam" id="PF02518">
    <property type="entry name" value="HATPase_c"/>
    <property type="match status" value="1"/>
</dbReference>
<evidence type="ECO:0000256" key="6">
    <source>
        <dbReference type="SAM" id="Coils"/>
    </source>
</evidence>
<dbReference type="Proteomes" id="UP000192907">
    <property type="component" value="Unassembled WGS sequence"/>
</dbReference>
<dbReference type="InterPro" id="IPR008207">
    <property type="entry name" value="Sig_transdc_His_kin_Hpt_dom"/>
</dbReference>
<keyword evidence="7" id="KW-0812">Transmembrane</keyword>
<gene>
    <name evidence="10" type="ORF">SAMN06296036_103268</name>
</gene>
<sequence length="928" mass="105539">MTSLAKFLTFISLMWQVNGVAAPVAIQSANANRIPLGAEMLVLTDPKAIFEDNDIITGRMDGAFKEYKKGTVPSFGFAKTYPHWVRFTIDNQTEERLPYYIASSYSATDYHDLWHVSADGQVLYHDQQGDHTYYRDRNVENRSAVFPVTLQPGINVFYSKIVTTSGVQFPLFLWDEDSFDRHRLYEFLLLGFLYGSITIVGLYNFFLMVSMRSKTYGLYVSYNLAFLVYAVAQYGFMPLMFPNSNQIPFTGFDVYIMIDMITVTAVAFSINFLGMAERSKIVYRLLQGLLGVALVNAITAMLIPGLEAINVHLTVAHSFLASIFLISSGLYCIAKGYRPAIYYTIGWSFVLGGNIIYILSGPLNAIEVGPVTAWSQFIGACCELVILSIALASRMNLLKKQKFELERNLRQQTEEKRRAQEELIKFQENAIRDLDEKVQEKTRDIRATLDSLPQGVFRIRKVGEDILIDNEYSGALTNILESSEFAGQDPFTAIFEKSNLSSLQLSRIRTALEVSLGEDEMQFEVNIHLLPREFSIGQKILEVDWSPMVLNDEIDKILCIMKDITEVKQLEMEAKLQAERTLIISEIAKIGSYERIEAFILAGFSYLEDAKNNLDDLEWINRDLHTLKGLSMSLSFDTLSECIHEAEDSVKAWSKLSHRENQDLKGIINRVIRLLHIYNDSFEQVFGNIGKKVSLDKQELMYLARLCLSEDRENLYRHVLFMYESNFQKTLEAEIDATVKTAQRLGKEEPKFVFENDHFILSENLRKLVKHSFIHLLRNSVDHGIEPKDERRAAQKPAHGEIKVAIKHLGEEIQVSYQDDGRGVSLEALKKKAEELGYEYQTQKELMNIIFESGFSTKENVTSISGRGVGMDAVKSYIEECGGHIHILDSQANEQGFAPLVFSIEIPISNQLENLDHILHMQDFTKAG</sequence>
<dbReference type="InterPro" id="IPR004358">
    <property type="entry name" value="Sig_transdc_His_kin-like_C"/>
</dbReference>
<dbReference type="Gene3D" id="1.20.120.160">
    <property type="entry name" value="HPT domain"/>
    <property type="match status" value="1"/>
</dbReference>
<proteinExistence type="predicted"/>
<dbReference type="PANTHER" id="PTHR43395:SF1">
    <property type="entry name" value="CHEMOTAXIS PROTEIN CHEA"/>
    <property type="match status" value="1"/>
</dbReference>
<keyword evidence="7" id="KW-0472">Membrane</keyword>
<dbReference type="InterPro" id="IPR036890">
    <property type="entry name" value="HATPase_C_sf"/>
</dbReference>
<feature type="transmembrane region" description="Helical" evidence="7">
    <location>
        <begin position="187"/>
        <end position="209"/>
    </location>
</feature>
<dbReference type="Pfam" id="PF01627">
    <property type="entry name" value="Hpt"/>
    <property type="match status" value="1"/>
</dbReference>
<dbReference type="Pfam" id="PF07695">
    <property type="entry name" value="7TMR-DISM_7TM"/>
    <property type="match status" value="1"/>
</dbReference>
<evidence type="ECO:0000256" key="4">
    <source>
        <dbReference type="ARBA" id="ARBA00022679"/>
    </source>
</evidence>
<dbReference type="SMART" id="SM00387">
    <property type="entry name" value="HATPase_c"/>
    <property type="match status" value="1"/>
</dbReference>
<dbReference type="Gene3D" id="3.30.450.20">
    <property type="entry name" value="PAS domain"/>
    <property type="match status" value="1"/>
</dbReference>
<feature type="transmembrane region" description="Helical" evidence="7">
    <location>
        <begin position="340"/>
        <end position="359"/>
    </location>
</feature>
<feature type="transmembrane region" description="Helical" evidence="7">
    <location>
        <begin position="254"/>
        <end position="274"/>
    </location>
</feature>
<feature type="transmembrane region" description="Helical" evidence="7">
    <location>
        <begin position="281"/>
        <end position="303"/>
    </location>
</feature>
<dbReference type="InterPro" id="IPR011623">
    <property type="entry name" value="7TMR_DISM_rcpt_extracell_dom1"/>
</dbReference>
<evidence type="ECO:0000256" key="8">
    <source>
        <dbReference type="SAM" id="SignalP"/>
    </source>
</evidence>
<dbReference type="Gene3D" id="3.30.565.10">
    <property type="entry name" value="Histidine kinase-like ATPase, C-terminal domain"/>
    <property type="match status" value="1"/>
</dbReference>
<feature type="coiled-coil region" evidence="6">
    <location>
        <begin position="395"/>
        <end position="444"/>
    </location>
</feature>
<dbReference type="GO" id="GO:0000155">
    <property type="term" value="F:phosphorelay sensor kinase activity"/>
    <property type="evidence" value="ECO:0007669"/>
    <property type="project" value="UniProtKB-ARBA"/>
</dbReference>